<dbReference type="InterPro" id="IPR010580">
    <property type="entry name" value="ER_stress-assoc"/>
</dbReference>
<feature type="compositionally biased region" description="Polar residues" evidence="9">
    <location>
        <begin position="69"/>
        <end position="81"/>
    </location>
</feature>
<accession>A0A915HX00</accession>
<dbReference type="InterPro" id="IPR022226">
    <property type="entry name" value="DUF3752"/>
</dbReference>
<dbReference type="GO" id="GO:0005789">
    <property type="term" value="C:endoplasmic reticulum membrane"/>
    <property type="evidence" value="ECO:0007669"/>
    <property type="project" value="UniProtKB-SubCell"/>
</dbReference>
<evidence type="ECO:0000313" key="12">
    <source>
        <dbReference type="WBParaSite" id="nRc.2.0.1.t05841-RA"/>
    </source>
</evidence>
<evidence type="ECO:0000259" key="10">
    <source>
        <dbReference type="Pfam" id="PF12572"/>
    </source>
</evidence>
<keyword evidence="3" id="KW-0812">Transmembrane</keyword>
<name>A0A915HX00_ROMCU</name>
<evidence type="ECO:0000313" key="11">
    <source>
        <dbReference type="Proteomes" id="UP000887565"/>
    </source>
</evidence>
<reference evidence="12" key="1">
    <citation type="submission" date="2022-11" db="UniProtKB">
        <authorList>
            <consortium name="WormBaseParasite"/>
        </authorList>
    </citation>
    <scope>IDENTIFICATION</scope>
</reference>
<evidence type="ECO:0000256" key="9">
    <source>
        <dbReference type="SAM" id="MobiDB-lite"/>
    </source>
</evidence>
<keyword evidence="5" id="KW-1133">Transmembrane helix</keyword>
<feature type="domain" description="DUF3752" evidence="10">
    <location>
        <begin position="164"/>
        <end position="279"/>
    </location>
</feature>
<proteinExistence type="inferred from homology"/>
<evidence type="ECO:0000256" key="2">
    <source>
        <dbReference type="ARBA" id="ARBA00005500"/>
    </source>
</evidence>
<evidence type="ECO:0000256" key="5">
    <source>
        <dbReference type="ARBA" id="ARBA00022989"/>
    </source>
</evidence>
<evidence type="ECO:0000256" key="6">
    <source>
        <dbReference type="ARBA" id="ARBA00023136"/>
    </source>
</evidence>
<dbReference type="OMA" id="SHYNATH"/>
<evidence type="ECO:0000256" key="7">
    <source>
        <dbReference type="ARBA" id="ARBA00037157"/>
    </source>
</evidence>
<comment type="subcellular location">
    <subcellularLocation>
        <location evidence="1">Endoplasmic reticulum membrane</location>
        <topology evidence="1">Single-pass membrane protein</topology>
    </subcellularLocation>
</comment>
<evidence type="ECO:0000256" key="8">
    <source>
        <dbReference type="ARBA" id="ARBA00038831"/>
    </source>
</evidence>
<keyword evidence="6" id="KW-0472">Membrane</keyword>
<dbReference type="Proteomes" id="UP000887565">
    <property type="component" value="Unplaced"/>
</dbReference>
<evidence type="ECO:0000256" key="4">
    <source>
        <dbReference type="ARBA" id="ARBA00022824"/>
    </source>
</evidence>
<dbReference type="PANTHER" id="PTHR46370">
    <property type="entry name" value="GPALPP MOTIFS-CONTAINING PROTEIN 1"/>
    <property type="match status" value="1"/>
</dbReference>
<keyword evidence="11" id="KW-1185">Reference proteome</keyword>
<organism evidence="11 12">
    <name type="scientific">Romanomermis culicivorax</name>
    <name type="common">Nematode worm</name>
    <dbReference type="NCBI Taxonomy" id="13658"/>
    <lineage>
        <taxon>Eukaryota</taxon>
        <taxon>Metazoa</taxon>
        <taxon>Ecdysozoa</taxon>
        <taxon>Nematoda</taxon>
        <taxon>Enoplea</taxon>
        <taxon>Dorylaimia</taxon>
        <taxon>Mermithida</taxon>
        <taxon>Mermithoidea</taxon>
        <taxon>Mermithidae</taxon>
        <taxon>Romanomermis</taxon>
    </lineage>
</organism>
<feature type="region of interest" description="Disordered" evidence="9">
    <location>
        <begin position="62"/>
        <end position="90"/>
    </location>
</feature>
<dbReference type="InterPro" id="IPR046331">
    <property type="entry name" value="GPAM1-like"/>
</dbReference>
<evidence type="ECO:0000256" key="3">
    <source>
        <dbReference type="ARBA" id="ARBA00022692"/>
    </source>
</evidence>
<comment type="similarity">
    <text evidence="2">Belongs to the RAMP4 family.</text>
</comment>
<dbReference type="PANTHER" id="PTHR46370:SF1">
    <property type="entry name" value="GPALPP MOTIFS-CONTAINING PROTEIN 1"/>
    <property type="match status" value="1"/>
</dbReference>
<comment type="subunit">
    <text evidence="8">Interacts with SEC61B, SEC61A1 and the SEC61 complex. Interacts with CANX.</text>
</comment>
<dbReference type="Pfam" id="PF12572">
    <property type="entry name" value="DUF3752"/>
    <property type="match status" value="1"/>
</dbReference>
<evidence type="ECO:0000256" key="1">
    <source>
        <dbReference type="ARBA" id="ARBA00004389"/>
    </source>
</evidence>
<dbReference type="WBParaSite" id="nRc.2.0.1.t05841-RA">
    <property type="protein sequence ID" value="nRc.2.0.1.t05841-RA"/>
    <property type="gene ID" value="nRc.2.0.1.g05841"/>
</dbReference>
<sequence>MAPKQRMKVANEGFSKNVTQRGNVAKTMKPAEDKYAAAPWLIGLFVFVVCVEKMQIGPQLPEKFKNRSESPTINDESQSNAEIYGPVLPPDVEENVDDDVVIGPQIPGTSSSSLPDLEFRQFAENLTNFKRRKNDENLEKREQWMLELPEKRPLIFGGLEQKNCTKFSRKNRDLNDDGSEWTKKPGEKVKIKSSPSEKRKFEAEMDEKCSKEVEKFNKIKNRGESMLTLHNAKKCKQEESIVKERRPFDRDLDLKIVKGEVMTTKKLQEKALHLSSRFSHGGDRRFLTDEICRFAVVQVYGQEIISHHYHQHQQKIVADDDNNNRQRLRQTEIATGSTSFVVDSGEHGRTIFSSEPEILCCDLNLKAGECKDCKAEV</sequence>
<dbReference type="AlphaFoldDB" id="A0A915HX00"/>
<dbReference type="Pfam" id="PF06624">
    <property type="entry name" value="RAMP4"/>
    <property type="match status" value="1"/>
</dbReference>
<protein>
    <submittedName>
        <fullName evidence="12">DUF3752 domain-containing protein</fullName>
    </submittedName>
</protein>
<comment type="function">
    <text evidence="7">Interacts with target proteins during their translocation into the lumen of the endoplasmic reticulum. Protects unfolded target proteins against degradation during ER stress. May facilitate glycosylation of target proteins after termination of ER stress. May modulate the use of N-glycosylation sites on target proteins.</text>
</comment>
<keyword evidence="4" id="KW-0256">Endoplasmic reticulum</keyword>